<dbReference type="EMBL" id="GL348715">
    <property type="protein sequence ID" value="EFH62179.1"/>
    <property type="molecule type" value="Genomic_DNA"/>
</dbReference>
<dbReference type="Gramene" id="Al_scaffold_0003_3302">
    <property type="protein sequence ID" value="Al_scaffold_0003_3302"/>
    <property type="gene ID" value="Al_scaffold_0003_3302"/>
</dbReference>
<evidence type="ECO:0000313" key="2">
    <source>
        <dbReference type="EMBL" id="EFH62179.1"/>
    </source>
</evidence>
<proteinExistence type="predicted"/>
<dbReference type="HOGENOM" id="CLU_2472130_0_0_1"/>
<gene>
    <name evidence="2" type="ORF">ARALYDRAFT_674105</name>
</gene>
<evidence type="ECO:0000256" key="1">
    <source>
        <dbReference type="SAM" id="MobiDB-lite"/>
    </source>
</evidence>
<sequence length="88" mass="9731">MKLIQDSIYSLNSTIQQMQQFMFGDRSTTLPMRFSSPIRLANQQASGLASASTKAARPDRILPFTNPRPAEGLLPAPPGFQKPEVQLQ</sequence>
<organism evidence="3">
    <name type="scientific">Arabidopsis lyrata subsp. lyrata</name>
    <name type="common">Lyre-leaved rock-cress</name>
    <dbReference type="NCBI Taxonomy" id="81972"/>
    <lineage>
        <taxon>Eukaryota</taxon>
        <taxon>Viridiplantae</taxon>
        <taxon>Streptophyta</taxon>
        <taxon>Embryophyta</taxon>
        <taxon>Tracheophyta</taxon>
        <taxon>Spermatophyta</taxon>
        <taxon>Magnoliopsida</taxon>
        <taxon>eudicotyledons</taxon>
        <taxon>Gunneridae</taxon>
        <taxon>Pentapetalae</taxon>
        <taxon>rosids</taxon>
        <taxon>malvids</taxon>
        <taxon>Brassicales</taxon>
        <taxon>Brassicaceae</taxon>
        <taxon>Camelineae</taxon>
        <taxon>Arabidopsis</taxon>
    </lineage>
</organism>
<feature type="region of interest" description="Disordered" evidence="1">
    <location>
        <begin position="65"/>
        <end position="88"/>
    </location>
</feature>
<name>D7L1T6_ARALL</name>
<protein>
    <submittedName>
        <fullName evidence="2">Predicted protein</fullName>
    </submittedName>
</protein>
<dbReference type="Proteomes" id="UP000008694">
    <property type="component" value="Unassembled WGS sequence"/>
</dbReference>
<reference evidence="3" key="1">
    <citation type="journal article" date="2011" name="Nat. Genet.">
        <title>The Arabidopsis lyrata genome sequence and the basis of rapid genome size change.</title>
        <authorList>
            <person name="Hu T.T."/>
            <person name="Pattyn P."/>
            <person name="Bakker E.G."/>
            <person name="Cao J."/>
            <person name="Cheng J.-F."/>
            <person name="Clark R.M."/>
            <person name="Fahlgren N."/>
            <person name="Fawcett J.A."/>
            <person name="Grimwood J."/>
            <person name="Gundlach H."/>
            <person name="Haberer G."/>
            <person name="Hollister J.D."/>
            <person name="Ossowski S."/>
            <person name="Ottilar R.P."/>
            <person name="Salamov A.A."/>
            <person name="Schneeberger K."/>
            <person name="Spannagl M."/>
            <person name="Wang X."/>
            <person name="Yang L."/>
            <person name="Nasrallah M.E."/>
            <person name="Bergelson J."/>
            <person name="Carrington J.C."/>
            <person name="Gaut B.S."/>
            <person name="Schmutz J."/>
            <person name="Mayer K.F.X."/>
            <person name="Van de Peer Y."/>
            <person name="Grigoriev I.V."/>
            <person name="Nordborg M."/>
            <person name="Weigel D."/>
            <person name="Guo Y.-L."/>
        </authorList>
    </citation>
    <scope>NUCLEOTIDE SEQUENCE [LARGE SCALE GENOMIC DNA]</scope>
    <source>
        <strain evidence="3">cv. MN47</strain>
    </source>
</reference>
<accession>D7L1T6</accession>
<dbReference type="AlphaFoldDB" id="D7L1T6"/>
<keyword evidence="3" id="KW-1185">Reference proteome</keyword>
<evidence type="ECO:0000313" key="3">
    <source>
        <dbReference type="Proteomes" id="UP000008694"/>
    </source>
</evidence>